<evidence type="ECO:0000256" key="2">
    <source>
        <dbReference type="SAM" id="Phobius"/>
    </source>
</evidence>
<keyword evidence="2" id="KW-0812">Transmembrane</keyword>
<organism evidence="3 4">
    <name type="scientific">Alkalispirochaeta sphaeroplastigenens</name>
    <dbReference type="NCBI Taxonomy" id="1187066"/>
    <lineage>
        <taxon>Bacteria</taxon>
        <taxon>Pseudomonadati</taxon>
        <taxon>Spirochaetota</taxon>
        <taxon>Spirochaetia</taxon>
        <taxon>Spirochaetales</taxon>
        <taxon>Spirochaetaceae</taxon>
        <taxon>Alkalispirochaeta</taxon>
    </lineage>
</organism>
<accession>A0A2S4JQ71</accession>
<feature type="transmembrane region" description="Helical" evidence="2">
    <location>
        <begin position="34"/>
        <end position="54"/>
    </location>
</feature>
<dbReference type="EMBL" id="LPWH01000065">
    <property type="protein sequence ID" value="POR01630.1"/>
    <property type="molecule type" value="Genomic_DNA"/>
</dbReference>
<gene>
    <name evidence="3" type="ORF">AU468_07770</name>
</gene>
<dbReference type="Proteomes" id="UP000237350">
    <property type="component" value="Unassembled WGS sequence"/>
</dbReference>
<keyword evidence="2" id="KW-1133">Transmembrane helix</keyword>
<keyword evidence="2" id="KW-0472">Membrane</keyword>
<name>A0A2S4JQ71_9SPIO</name>
<keyword evidence="4" id="KW-1185">Reference proteome</keyword>
<sequence>MGFCVKEGASREGPGRGSPIFLASAPGRFLSPGLALALILMILGISLGGCVTPGSGGDGESRRQEPPEEDLLQDDADPEPLLTITSIIVELHWTTPRTQLILDRSPLLERVFAGDPRVVSFADRDPRRSTRLVFRFHVNTTAAPPFVAEPDRYINPQLYE</sequence>
<protein>
    <submittedName>
        <fullName evidence="3">Uncharacterized protein</fullName>
    </submittedName>
</protein>
<feature type="compositionally biased region" description="Acidic residues" evidence="1">
    <location>
        <begin position="67"/>
        <end position="76"/>
    </location>
</feature>
<reference evidence="4" key="1">
    <citation type="submission" date="2015-12" db="EMBL/GenBank/DDBJ databases">
        <authorList>
            <person name="Lodha T.D."/>
            <person name="Chintalapati S."/>
            <person name="Chintalapati V.R."/>
            <person name="Sravanthi T."/>
        </authorList>
    </citation>
    <scope>NUCLEOTIDE SEQUENCE [LARGE SCALE GENOMIC DNA]</scope>
    <source>
        <strain evidence="4">JC133</strain>
    </source>
</reference>
<dbReference type="RefSeq" id="WP_103680224.1">
    <property type="nucleotide sequence ID" value="NZ_LPWH01000065.1"/>
</dbReference>
<dbReference type="AlphaFoldDB" id="A0A2S4JQ71"/>
<evidence type="ECO:0000313" key="4">
    <source>
        <dbReference type="Proteomes" id="UP000237350"/>
    </source>
</evidence>
<feature type="region of interest" description="Disordered" evidence="1">
    <location>
        <begin position="54"/>
        <end position="76"/>
    </location>
</feature>
<evidence type="ECO:0000313" key="3">
    <source>
        <dbReference type="EMBL" id="POR01630.1"/>
    </source>
</evidence>
<comment type="caution">
    <text evidence="3">The sequence shown here is derived from an EMBL/GenBank/DDBJ whole genome shotgun (WGS) entry which is preliminary data.</text>
</comment>
<evidence type="ECO:0000256" key="1">
    <source>
        <dbReference type="SAM" id="MobiDB-lite"/>
    </source>
</evidence>
<dbReference type="OrthoDB" id="9923620at2"/>
<proteinExistence type="predicted"/>